<dbReference type="GO" id="GO:0005786">
    <property type="term" value="C:signal recognition particle, endoplasmic reticulum targeting"/>
    <property type="evidence" value="ECO:0007669"/>
    <property type="project" value="UniProtKB-KW"/>
</dbReference>
<evidence type="ECO:0000256" key="3">
    <source>
        <dbReference type="ARBA" id="ARBA00022490"/>
    </source>
</evidence>
<evidence type="ECO:0008006" key="10">
    <source>
        <dbReference type="Google" id="ProtNLM"/>
    </source>
</evidence>
<gene>
    <name evidence="8" type="ORF">RDWZM_003365</name>
</gene>
<feature type="compositionally biased region" description="Low complexity" evidence="7">
    <location>
        <begin position="128"/>
        <end position="144"/>
    </location>
</feature>
<keyword evidence="3" id="KW-0963">Cytoplasm</keyword>
<keyword evidence="5" id="KW-0687">Ribonucleoprotein</keyword>
<comment type="function">
    <text evidence="6">Component of the signal recognition particle (SRP) complex, a ribonucleoprotein complex that mediates the cotranslational targeting of secretory and membrane proteins to the endoplasmic reticulum (ER). Binds directly to 7SL RNA. Mediates binding of SRP54 to the SRP complex.</text>
</comment>
<organism evidence="8 9">
    <name type="scientific">Blomia tropicalis</name>
    <name type="common">Mite</name>
    <dbReference type="NCBI Taxonomy" id="40697"/>
    <lineage>
        <taxon>Eukaryota</taxon>
        <taxon>Metazoa</taxon>
        <taxon>Ecdysozoa</taxon>
        <taxon>Arthropoda</taxon>
        <taxon>Chelicerata</taxon>
        <taxon>Arachnida</taxon>
        <taxon>Acari</taxon>
        <taxon>Acariformes</taxon>
        <taxon>Sarcoptiformes</taxon>
        <taxon>Astigmata</taxon>
        <taxon>Glycyphagoidea</taxon>
        <taxon>Echimyopodidae</taxon>
        <taxon>Blomia</taxon>
    </lineage>
</organism>
<dbReference type="OrthoDB" id="2190947at2759"/>
<dbReference type="Pfam" id="PF01922">
    <property type="entry name" value="SRP19"/>
    <property type="match status" value="1"/>
</dbReference>
<evidence type="ECO:0000256" key="6">
    <source>
        <dbReference type="ARBA" id="ARBA00045518"/>
    </source>
</evidence>
<dbReference type="PANTHER" id="PTHR17453">
    <property type="entry name" value="SIGNAL RECOGNITION PARTICLE 19 KD PROTEIN"/>
    <property type="match status" value="1"/>
</dbReference>
<dbReference type="PANTHER" id="PTHR17453:SF0">
    <property type="entry name" value="SIGNAL RECOGNITION PARTICLE 19 KDA PROTEIN"/>
    <property type="match status" value="1"/>
</dbReference>
<feature type="compositionally biased region" description="Polar residues" evidence="7">
    <location>
        <begin position="118"/>
        <end position="127"/>
    </location>
</feature>
<dbReference type="Proteomes" id="UP001142055">
    <property type="component" value="Chromosome 1"/>
</dbReference>
<evidence type="ECO:0000256" key="7">
    <source>
        <dbReference type="SAM" id="MobiDB-lite"/>
    </source>
</evidence>
<reference evidence="8" key="1">
    <citation type="submission" date="2022-12" db="EMBL/GenBank/DDBJ databases">
        <title>Genome assemblies of Blomia tropicalis.</title>
        <authorList>
            <person name="Cui Y."/>
        </authorList>
    </citation>
    <scope>NUCLEOTIDE SEQUENCE</scope>
    <source>
        <tissue evidence="8">Adult mites</tissue>
    </source>
</reference>
<comment type="similarity">
    <text evidence="2">Belongs to the SRP19 family.</text>
</comment>
<keyword evidence="4" id="KW-0733">Signal recognition particle</keyword>
<keyword evidence="9" id="KW-1185">Reference proteome</keyword>
<evidence type="ECO:0000313" key="9">
    <source>
        <dbReference type="Proteomes" id="UP001142055"/>
    </source>
</evidence>
<dbReference type="InterPro" id="IPR002778">
    <property type="entry name" value="Signal_recog_particle_SRP19"/>
</dbReference>
<dbReference type="Gene3D" id="3.30.56.30">
    <property type="entry name" value="Signal recognition particle, SRP19-like subunit"/>
    <property type="match status" value="1"/>
</dbReference>
<evidence type="ECO:0000256" key="5">
    <source>
        <dbReference type="ARBA" id="ARBA00023274"/>
    </source>
</evidence>
<evidence type="ECO:0000256" key="4">
    <source>
        <dbReference type="ARBA" id="ARBA00023135"/>
    </source>
</evidence>
<dbReference type="OMA" id="RANPQEM"/>
<dbReference type="GO" id="GO:0006617">
    <property type="term" value="P:SRP-dependent cotranslational protein targeting to membrane, signal sequence recognition"/>
    <property type="evidence" value="ECO:0007669"/>
    <property type="project" value="TreeGrafter"/>
</dbReference>
<evidence type="ECO:0000256" key="1">
    <source>
        <dbReference type="ARBA" id="ARBA00004496"/>
    </source>
</evidence>
<proteinExistence type="inferred from homology"/>
<feature type="region of interest" description="Disordered" evidence="7">
    <location>
        <begin position="117"/>
        <end position="161"/>
    </location>
</feature>
<dbReference type="AlphaFoldDB" id="A0A9Q0MF65"/>
<comment type="subcellular location">
    <subcellularLocation>
        <location evidence="1">Cytoplasm</location>
    </subcellularLocation>
</comment>
<sequence length="161" mass="17867">MAQAAKPSGNTLLDEKRQWRTIYPQYINSNLTIERGRRLPKSKCVPDPRINEIADVMAVNSAKFDFVLCPEKCYCREVDKENPIARGFIKYRVKNESFKNKREVLIFVAQLIPKLKSRQNPKANSVDTSKPSASATTNPTTNAPSGGGGGGGGNKKKKGRR</sequence>
<dbReference type="SUPFAM" id="SSF69695">
    <property type="entry name" value="SRP19"/>
    <property type="match status" value="1"/>
</dbReference>
<dbReference type="GO" id="GO:0008312">
    <property type="term" value="F:7S RNA binding"/>
    <property type="evidence" value="ECO:0007669"/>
    <property type="project" value="InterPro"/>
</dbReference>
<protein>
    <recommendedName>
        <fullName evidence="10">Signal recognition particle 19 kDa protein</fullName>
    </recommendedName>
</protein>
<name>A0A9Q0MF65_BLOTA</name>
<comment type="caution">
    <text evidence="8">The sequence shown here is derived from an EMBL/GenBank/DDBJ whole genome shotgun (WGS) entry which is preliminary data.</text>
</comment>
<evidence type="ECO:0000313" key="8">
    <source>
        <dbReference type="EMBL" id="KAJ6224820.1"/>
    </source>
</evidence>
<evidence type="ECO:0000256" key="2">
    <source>
        <dbReference type="ARBA" id="ARBA00008910"/>
    </source>
</evidence>
<dbReference type="EMBL" id="JAPWDV010000001">
    <property type="protein sequence ID" value="KAJ6224820.1"/>
    <property type="molecule type" value="Genomic_DNA"/>
</dbReference>
<accession>A0A9Q0MF65</accession>
<dbReference type="InterPro" id="IPR036521">
    <property type="entry name" value="SRP19-like_sf"/>
</dbReference>